<sequence>MGGACTKPTESKKEAVNTGSIEKRGDEGQVNAVQEDKPAMKKMEKVDKKGQVTNAQLDFHVNLGRVQMAELAYTNESKFIKLCKEHNITRFAQFGGYSIPDHDSEGWSLLLLALATNRMELAQFIVERSRESFEEMVRYQGMRVYSEAMESHPHDMELKVLFTEDAQQGFKFYLQHTQDLHMNKARRFHYLSYILQSSAPTPDSHCKFLETILQSDPFRILYAKMVTSLTRNKDSFRSFYEQLIDVFVRDKKKNTTLFGEMLSKQLSQPPYNVAFGAFLIECKPKLGGVFGLSLDPLISKCANDMRDCDFWRIGKFSVIDQKELEKAIAKNFTASNASCAQYIEALKKMEGKRAAYEQKLQTLLYKVVKNDVGWLKSHASEIPRWCYHYIKGYDGELVVNGQPYLVENMEEVSVGVLASMFGADKVLKYLFEELKLVNPEFLGMQSLHRSGIVQPLSTFDFITIPILKKDMATLQVILNSTDHFRNHTYYMQLMVLLKLANWPQGIMALIQSNQTKDLLSQASSPKAQMYHIYLLINSPFAVTTVYNDPTQFVERDDGDKMPWEHKQVQSRQTFGSFKGMSTEDKNMLRVAIREHFSVSANSCAGTFFQDLCKKTGKFTESFPTEMPQEDTRTVIQSMRKCLKHMDDIEIIPYIREAGNDIVEYLTEYQESLKTGDYRDETEFISEIGAFCNRIKAHPMFEKQRKTRVFGSDRNETFFEMSSDYYY</sequence>
<keyword evidence="1" id="KW-0175">Coiled coil</keyword>
<dbReference type="EMBL" id="RRYP01005186">
    <property type="protein sequence ID" value="TNV82261.1"/>
    <property type="molecule type" value="Genomic_DNA"/>
</dbReference>
<evidence type="ECO:0000313" key="3">
    <source>
        <dbReference type="EMBL" id="TNV82261.1"/>
    </source>
</evidence>
<dbReference type="Proteomes" id="UP000785679">
    <property type="component" value="Unassembled WGS sequence"/>
</dbReference>
<comment type="caution">
    <text evidence="3">The sequence shown here is derived from an EMBL/GenBank/DDBJ whole genome shotgun (WGS) entry which is preliminary data.</text>
</comment>
<organism evidence="3 4">
    <name type="scientific">Halteria grandinella</name>
    <dbReference type="NCBI Taxonomy" id="5974"/>
    <lineage>
        <taxon>Eukaryota</taxon>
        <taxon>Sar</taxon>
        <taxon>Alveolata</taxon>
        <taxon>Ciliophora</taxon>
        <taxon>Intramacronucleata</taxon>
        <taxon>Spirotrichea</taxon>
        <taxon>Stichotrichia</taxon>
        <taxon>Sporadotrichida</taxon>
        <taxon>Halteriidae</taxon>
        <taxon>Halteria</taxon>
    </lineage>
</organism>
<evidence type="ECO:0000256" key="2">
    <source>
        <dbReference type="SAM" id="MobiDB-lite"/>
    </source>
</evidence>
<keyword evidence="4" id="KW-1185">Reference proteome</keyword>
<protein>
    <submittedName>
        <fullName evidence="3">Uncharacterized protein</fullName>
    </submittedName>
</protein>
<feature type="region of interest" description="Disordered" evidence="2">
    <location>
        <begin position="1"/>
        <end position="40"/>
    </location>
</feature>
<reference evidence="3" key="1">
    <citation type="submission" date="2019-06" db="EMBL/GenBank/DDBJ databases">
        <authorList>
            <person name="Zheng W."/>
        </authorList>
    </citation>
    <scope>NUCLEOTIDE SEQUENCE</scope>
    <source>
        <strain evidence="3">QDHG01</strain>
    </source>
</reference>
<feature type="coiled-coil region" evidence="1">
    <location>
        <begin position="339"/>
        <end position="366"/>
    </location>
</feature>
<gene>
    <name evidence="3" type="ORF">FGO68_gene11167</name>
</gene>
<proteinExistence type="predicted"/>
<feature type="compositionally biased region" description="Basic and acidic residues" evidence="2">
    <location>
        <begin position="9"/>
        <end position="27"/>
    </location>
</feature>
<dbReference type="AlphaFoldDB" id="A0A8J8NV01"/>
<accession>A0A8J8NV01</accession>
<name>A0A8J8NV01_HALGN</name>
<evidence type="ECO:0000313" key="4">
    <source>
        <dbReference type="Proteomes" id="UP000785679"/>
    </source>
</evidence>
<evidence type="ECO:0000256" key="1">
    <source>
        <dbReference type="SAM" id="Coils"/>
    </source>
</evidence>